<dbReference type="RefSeq" id="WP_266088612.1">
    <property type="nucleotide sequence ID" value="NZ_RKLV01000014.1"/>
</dbReference>
<dbReference type="InterPro" id="IPR013632">
    <property type="entry name" value="Rad51_C"/>
</dbReference>
<evidence type="ECO:0000256" key="5">
    <source>
        <dbReference type="ARBA" id="ARBA00022840"/>
    </source>
</evidence>
<dbReference type="NCBIfam" id="TIGR02237">
    <property type="entry name" value="recomb_radB"/>
    <property type="match status" value="1"/>
</dbReference>
<dbReference type="GO" id="GO:0006281">
    <property type="term" value="P:DNA repair"/>
    <property type="evidence" value="ECO:0007669"/>
    <property type="project" value="UniProtKB-UniRule"/>
</dbReference>
<evidence type="ECO:0000256" key="9">
    <source>
        <dbReference type="HAMAP-Rule" id="MF_00350"/>
    </source>
</evidence>
<evidence type="ECO:0000256" key="4">
    <source>
        <dbReference type="ARBA" id="ARBA00022763"/>
    </source>
</evidence>
<evidence type="ECO:0000313" key="12">
    <source>
        <dbReference type="Proteomes" id="UP001149411"/>
    </source>
</evidence>
<dbReference type="PIRSF" id="PIRSF003336">
    <property type="entry name" value="RadB"/>
    <property type="match status" value="1"/>
</dbReference>
<dbReference type="AlphaFoldDB" id="A0A9Q4C5N3"/>
<keyword evidence="3 9" id="KW-0547">Nucleotide-binding</keyword>
<reference evidence="11" key="1">
    <citation type="submission" date="2022-09" db="EMBL/GenBank/DDBJ databases">
        <title>Haloadaptaus new haloarchaeum isolated from saline soil.</title>
        <authorList>
            <person name="Duran-Viseras A."/>
            <person name="Sanchez-Porro C."/>
            <person name="Ventosa A."/>
        </authorList>
    </citation>
    <scope>NUCLEOTIDE SEQUENCE</scope>
    <source>
        <strain evidence="11">F3-133</strain>
    </source>
</reference>
<dbReference type="HAMAP" id="MF_00350">
    <property type="entry name" value="RadB"/>
    <property type="match status" value="1"/>
</dbReference>
<dbReference type="PANTHER" id="PTHR22942:SF47">
    <property type="entry name" value="DNA REPAIR AND RECOMBINATION PROTEIN RADB"/>
    <property type="match status" value="1"/>
</dbReference>
<evidence type="ECO:0000256" key="6">
    <source>
        <dbReference type="ARBA" id="ARBA00023125"/>
    </source>
</evidence>
<organism evidence="11 12">
    <name type="scientific">Halorutilus salinus</name>
    <dbReference type="NCBI Taxonomy" id="2487751"/>
    <lineage>
        <taxon>Archaea</taxon>
        <taxon>Methanobacteriati</taxon>
        <taxon>Methanobacteriota</taxon>
        <taxon>Stenosarchaea group</taxon>
        <taxon>Halobacteria</taxon>
        <taxon>Halorutilales</taxon>
        <taxon>Halorutilaceae</taxon>
        <taxon>Halorutilus</taxon>
    </lineage>
</organism>
<gene>
    <name evidence="9 11" type="primary">radB</name>
    <name evidence="11" type="ORF">EGH25_11205</name>
</gene>
<evidence type="ECO:0000256" key="2">
    <source>
        <dbReference type="ARBA" id="ARBA00018143"/>
    </source>
</evidence>
<dbReference type="PRINTS" id="PR01874">
    <property type="entry name" value="DNAREPAIRADA"/>
</dbReference>
<dbReference type="Gene3D" id="3.40.50.300">
    <property type="entry name" value="P-loop containing nucleotide triphosphate hydrolases"/>
    <property type="match status" value="1"/>
</dbReference>
<dbReference type="GO" id="GO:0005524">
    <property type="term" value="F:ATP binding"/>
    <property type="evidence" value="ECO:0007669"/>
    <property type="project" value="UniProtKB-UniRule"/>
</dbReference>
<evidence type="ECO:0000259" key="10">
    <source>
        <dbReference type="PROSITE" id="PS50162"/>
    </source>
</evidence>
<dbReference type="PROSITE" id="PS50162">
    <property type="entry name" value="RECA_2"/>
    <property type="match status" value="1"/>
</dbReference>
<keyword evidence="12" id="KW-1185">Reference proteome</keyword>
<dbReference type="Proteomes" id="UP001149411">
    <property type="component" value="Unassembled WGS sequence"/>
</dbReference>
<comment type="function">
    <text evidence="8 9">Involved in DNA repair and in homologous recombination. May regulate the cleavage reactions of the branch-structured DNA. Has a very weak ATPase activity that is not stimulated by DNA. Binds DNA but does not promote DNA strands exchange.</text>
</comment>
<dbReference type="SMART" id="SM00382">
    <property type="entry name" value="AAA"/>
    <property type="match status" value="1"/>
</dbReference>
<keyword evidence="6 9" id="KW-0238">DNA-binding</keyword>
<name>A0A9Q4C5N3_9EURY</name>
<proteinExistence type="inferred from homology"/>
<dbReference type="PANTHER" id="PTHR22942">
    <property type="entry name" value="RECA/RAD51/RADA DNA STRAND-PAIRING FAMILY MEMBER"/>
    <property type="match status" value="1"/>
</dbReference>
<evidence type="ECO:0000256" key="3">
    <source>
        <dbReference type="ARBA" id="ARBA00022741"/>
    </source>
</evidence>
<feature type="domain" description="RecA family profile 1" evidence="10">
    <location>
        <begin position="10"/>
        <end position="168"/>
    </location>
</feature>
<dbReference type="GO" id="GO:0140664">
    <property type="term" value="F:ATP-dependent DNA damage sensor activity"/>
    <property type="evidence" value="ECO:0007669"/>
    <property type="project" value="InterPro"/>
</dbReference>
<evidence type="ECO:0000256" key="1">
    <source>
        <dbReference type="ARBA" id="ARBA00006876"/>
    </source>
</evidence>
<evidence type="ECO:0000256" key="8">
    <source>
        <dbReference type="ARBA" id="ARBA00024641"/>
    </source>
</evidence>
<evidence type="ECO:0000313" key="11">
    <source>
        <dbReference type="EMBL" id="MCX2819918.1"/>
    </source>
</evidence>
<comment type="similarity">
    <text evidence="1 9">Belongs to the eukaryotic RecA-like protein family. RadB subfamily.</text>
</comment>
<keyword evidence="5 9" id="KW-0067">ATP-binding</keyword>
<dbReference type="GO" id="GO:0003684">
    <property type="term" value="F:damaged DNA binding"/>
    <property type="evidence" value="ECO:0007669"/>
    <property type="project" value="UniProtKB-UniRule"/>
</dbReference>
<evidence type="ECO:0000256" key="7">
    <source>
        <dbReference type="ARBA" id="ARBA00023172"/>
    </source>
</evidence>
<dbReference type="InterPro" id="IPR003593">
    <property type="entry name" value="AAA+_ATPase"/>
</dbReference>
<sequence length="234" mass="25230">MKGRQHGTDDDARLSTGCGALDELLGGGFPRGAVSQVYGEPSAGKTNICMQTAVETVENGGGVAYIDTEGLSLDRLRQIGGDGIEERAHEFIIKDVYGFDEQAVAVRDVEDLAAETDLVVLDSATGLYRVERDDGDEESALRRLTRQVTQLTGMARRYGMAVVLTNQIYTAVESTTDDVAPLGGRAMEHWTKIILRLERSAVSDRRKATVEKHPSKPAGVDAEFVITGSGVEDV</sequence>
<dbReference type="Pfam" id="PF08423">
    <property type="entry name" value="Rad51"/>
    <property type="match status" value="1"/>
</dbReference>
<dbReference type="EMBL" id="RKLV01000014">
    <property type="protein sequence ID" value="MCX2819918.1"/>
    <property type="molecule type" value="Genomic_DNA"/>
</dbReference>
<accession>A0A9Q4C5N3</accession>
<comment type="caution">
    <text evidence="11">The sequence shown here is derived from an EMBL/GenBank/DDBJ whole genome shotgun (WGS) entry which is preliminary data.</text>
</comment>
<protein>
    <recommendedName>
        <fullName evidence="2 9">DNA repair and recombination protein RadB</fullName>
    </recommendedName>
</protein>
<keyword evidence="4 9" id="KW-0227">DNA damage</keyword>
<dbReference type="InterPro" id="IPR020588">
    <property type="entry name" value="RecA_ATP-bd"/>
</dbReference>
<dbReference type="InterPro" id="IPR011939">
    <property type="entry name" value="DNA_repair_and_recomb_RadB"/>
</dbReference>
<keyword evidence="7 9" id="KW-0233">DNA recombination</keyword>
<dbReference type="GO" id="GO:0006310">
    <property type="term" value="P:DNA recombination"/>
    <property type="evidence" value="ECO:0007669"/>
    <property type="project" value="UniProtKB-UniRule"/>
</dbReference>
<dbReference type="SUPFAM" id="SSF52540">
    <property type="entry name" value="P-loop containing nucleoside triphosphate hydrolases"/>
    <property type="match status" value="1"/>
</dbReference>
<dbReference type="InterPro" id="IPR027417">
    <property type="entry name" value="P-loop_NTPase"/>
</dbReference>